<evidence type="ECO:0000313" key="2">
    <source>
        <dbReference type="EMBL" id="KRN66962.1"/>
    </source>
</evidence>
<reference evidence="2 3" key="1">
    <citation type="journal article" date="2015" name="Genome Announc.">
        <title>Expanding the biotechnology potential of lactobacilli through comparative genomics of 213 strains and associated genera.</title>
        <authorList>
            <person name="Sun Z."/>
            <person name="Harris H.M."/>
            <person name="McCann A."/>
            <person name="Guo C."/>
            <person name="Argimon S."/>
            <person name="Zhang W."/>
            <person name="Yang X."/>
            <person name="Jeffery I.B."/>
            <person name="Cooney J.C."/>
            <person name="Kagawa T.F."/>
            <person name="Liu W."/>
            <person name="Song Y."/>
            <person name="Salvetti E."/>
            <person name="Wrobel A."/>
            <person name="Rasinkangas P."/>
            <person name="Parkhill J."/>
            <person name="Rea M.C."/>
            <person name="O'Sullivan O."/>
            <person name="Ritari J."/>
            <person name="Douillard F.P."/>
            <person name="Paul Ross R."/>
            <person name="Yang R."/>
            <person name="Briner A.E."/>
            <person name="Felis G.E."/>
            <person name="de Vos W.M."/>
            <person name="Barrangou R."/>
            <person name="Klaenhammer T.R."/>
            <person name="Caufield P.W."/>
            <person name="Cui Y."/>
            <person name="Zhang H."/>
            <person name="O'Toole P.W."/>
        </authorList>
    </citation>
    <scope>NUCLEOTIDE SEQUENCE [LARGE SCALE GENOMIC DNA]</scope>
    <source>
        <strain evidence="2 3">DSM 17757</strain>
    </source>
</reference>
<dbReference type="Proteomes" id="UP000051568">
    <property type="component" value="Unassembled WGS sequence"/>
</dbReference>
<feature type="transmembrane region" description="Helical" evidence="1">
    <location>
        <begin position="468"/>
        <end position="488"/>
    </location>
</feature>
<keyword evidence="3" id="KW-1185">Reference proteome</keyword>
<dbReference type="PATRIC" id="fig|319652.3.peg.1061"/>
<proteinExistence type="predicted"/>
<feature type="transmembrane region" description="Helical" evidence="1">
    <location>
        <begin position="21"/>
        <end position="40"/>
    </location>
</feature>
<feature type="transmembrane region" description="Helical" evidence="1">
    <location>
        <begin position="300"/>
        <end position="322"/>
    </location>
</feature>
<feature type="transmembrane region" description="Helical" evidence="1">
    <location>
        <begin position="241"/>
        <end position="261"/>
    </location>
</feature>
<feature type="transmembrane region" description="Helical" evidence="1">
    <location>
        <begin position="130"/>
        <end position="154"/>
    </location>
</feature>
<feature type="transmembrane region" description="Helical" evidence="1">
    <location>
        <begin position="508"/>
        <end position="531"/>
    </location>
</feature>
<gene>
    <name evidence="2" type="ORF">IV80_GL001052</name>
</gene>
<feature type="transmembrane region" description="Helical" evidence="1">
    <location>
        <begin position="82"/>
        <end position="104"/>
    </location>
</feature>
<feature type="transmembrane region" description="Helical" evidence="1">
    <location>
        <begin position="342"/>
        <end position="365"/>
    </location>
</feature>
<dbReference type="OrthoDB" id="2014935at2"/>
<evidence type="ECO:0000313" key="3">
    <source>
        <dbReference type="Proteomes" id="UP000051568"/>
    </source>
</evidence>
<dbReference type="AlphaFoldDB" id="A0A0R2IP61"/>
<name>A0A0R2IP61_9LACO</name>
<feature type="transmembrane region" description="Helical" evidence="1">
    <location>
        <begin position="198"/>
        <end position="214"/>
    </location>
</feature>
<keyword evidence="1" id="KW-1133">Transmembrane helix</keyword>
<feature type="transmembrane region" description="Helical" evidence="1">
    <location>
        <begin position="166"/>
        <end position="186"/>
    </location>
</feature>
<dbReference type="EMBL" id="JQBR01000003">
    <property type="protein sequence ID" value="KRN66962.1"/>
    <property type="molecule type" value="Genomic_DNA"/>
</dbReference>
<dbReference type="STRING" id="319652.IV80_GL001052"/>
<feature type="transmembrane region" description="Helical" evidence="1">
    <location>
        <begin position="440"/>
        <end position="461"/>
    </location>
</feature>
<comment type="caution">
    <text evidence="2">The sequence shown here is derived from an EMBL/GenBank/DDBJ whole genome shotgun (WGS) entry which is preliminary data.</text>
</comment>
<evidence type="ECO:0000256" key="1">
    <source>
        <dbReference type="SAM" id="Phobius"/>
    </source>
</evidence>
<protein>
    <submittedName>
        <fullName evidence="2">ABC transporter, permease protein</fullName>
    </submittedName>
</protein>
<keyword evidence="1" id="KW-0472">Membrane</keyword>
<feature type="transmembrane region" description="Helical" evidence="1">
    <location>
        <begin position="397"/>
        <end position="420"/>
    </location>
</feature>
<organism evidence="2 3">
    <name type="scientific">Pediococcus cellicola</name>
    <dbReference type="NCBI Taxonomy" id="319652"/>
    <lineage>
        <taxon>Bacteria</taxon>
        <taxon>Bacillati</taxon>
        <taxon>Bacillota</taxon>
        <taxon>Bacilli</taxon>
        <taxon>Lactobacillales</taxon>
        <taxon>Lactobacillaceae</taxon>
        <taxon>Pediococcus</taxon>
    </lineage>
</organism>
<keyword evidence="1" id="KW-0812">Transmembrane</keyword>
<dbReference type="RefSeq" id="WP_057749694.1">
    <property type="nucleotide sequence ID" value="NZ_BJVH01000004.1"/>
</dbReference>
<sequence length="539" mass="59558">MKSSNYQQSLFLTRFNLKRDGLLILVWVLVLSLLMSAVAFKFNDLYGTKDAISSIVLTLKTPAMVSLFGAFTAKAPYTTADIFASEMMVFMALFMAIMNIYFAVRNTRGEESNGTVELIAAHAVGKQSPLLAATIELFLINLFMGCLFFLGIQISGMTGMSTIGNLLTGSGLAACGFLFGSSSLFMAQISDNPRGATMLSYLFLGVTYLIRMITDVKNADWTYLSPFGWVEKLSIYDQNNWLPVLFMLSLTTVLLLLTFYANRHRDVGAGLLTTRGGRKRATFLLSGPFTLVMRLDRLSLIAWILGLCVMGISYGSIFGTVGDILKANPMMGSLLGKNALNAASHLIVLKFAALLLIVFAVLATVPSMQTLLRINNDERKGWLEQIHAKAISRNHIFISYVAVALIMGTFTLLAAIFGMWLANAAVMKDPLTLTRLLRGFWGYLPALYVILGIGALLVGWLPKLQAIIWLLPIYGLISLYFGNLMNIPKWAQQITPYGWINQVPVNNVNWTNFGLLLLLALILFIVGFIGYQKRDLLEN</sequence>
<accession>A0A0R2IP61</accession>